<reference evidence="1" key="1">
    <citation type="journal article" date="2022" name="Int. J. Mol. Sci.">
        <title>Draft Genome of Tanacetum Coccineum: Genomic Comparison of Closely Related Tanacetum-Family Plants.</title>
        <authorList>
            <person name="Yamashiro T."/>
            <person name="Shiraishi A."/>
            <person name="Nakayama K."/>
            <person name="Satake H."/>
        </authorList>
    </citation>
    <scope>NUCLEOTIDE SEQUENCE</scope>
</reference>
<proteinExistence type="predicted"/>
<reference evidence="1" key="2">
    <citation type="submission" date="2022-01" db="EMBL/GenBank/DDBJ databases">
        <authorList>
            <person name="Yamashiro T."/>
            <person name="Shiraishi A."/>
            <person name="Satake H."/>
            <person name="Nakayama K."/>
        </authorList>
    </citation>
    <scope>NUCLEOTIDE SEQUENCE</scope>
</reference>
<keyword evidence="2" id="KW-1185">Reference proteome</keyword>
<gene>
    <name evidence="1" type="ORF">Tco_0771649</name>
</gene>
<comment type="caution">
    <text evidence="1">The sequence shown here is derived from an EMBL/GenBank/DDBJ whole genome shotgun (WGS) entry which is preliminary data.</text>
</comment>
<protein>
    <submittedName>
        <fullName evidence="1">Uncharacterized protein</fullName>
    </submittedName>
</protein>
<accession>A0ABQ4ZJE6</accession>
<evidence type="ECO:0000313" key="2">
    <source>
        <dbReference type="Proteomes" id="UP001151760"/>
    </source>
</evidence>
<evidence type="ECO:0000313" key="1">
    <source>
        <dbReference type="EMBL" id="GJS89013.1"/>
    </source>
</evidence>
<dbReference type="EMBL" id="BQNB010011317">
    <property type="protein sequence ID" value="GJS89013.1"/>
    <property type="molecule type" value="Genomic_DNA"/>
</dbReference>
<sequence length="241" mass="26750">MYLPTHLSQPQINHSSVPPSHLYRSQLNHQTSSVPQIAYHSPQASTQPMTEFPQMDSGLAIPVFNPGDNPIACLNKTIAFLSAVASSRVMLLLLGETVQADRKELLNATNVKDKAMLAEAQGQILEEEKLAFLADPRIFDGQAVQTIIPNNDAFQTEDLDAYDSNCDDVTNAKAVLMANHSNYGSDVISEVRHSNSYHNDMENQSVHAMLNFEQTPVVDFSDNEITSDRNIIPYSQYLQET</sequence>
<organism evidence="1 2">
    <name type="scientific">Tanacetum coccineum</name>
    <dbReference type="NCBI Taxonomy" id="301880"/>
    <lineage>
        <taxon>Eukaryota</taxon>
        <taxon>Viridiplantae</taxon>
        <taxon>Streptophyta</taxon>
        <taxon>Embryophyta</taxon>
        <taxon>Tracheophyta</taxon>
        <taxon>Spermatophyta</taxon>
        <taxon>Magnoliopsida</taxon>
        <taxon>eudicotyledons</taxon>
        <taxon>Gunneridae</taxon>
        <taxon>Pentapetalae</taxon>
        <taxon>asterids</taxon>
        <taxon>campanulids</taxon>
        <taxon>Asterales</taxon>
        <taxon>Asteraceae</taxon>
        <taxon>Asteroideae</taxon>
        <taxon>Anthemideae</taxon>
        <taxon>Anthemidinae</taxon>
        <taxon>Tanacetum</taxon>
    </lineage>
</organism>
<name>A0ABQ4ZJE6_9ASTR</name>
<dbReference type="Proteomes" id="UP001151760">
    <property type="component" value="Unassembled WGS sequence"/>
</dbReference>